<evidence type="ECO:0000256" key="2">
    <source>
        <dbReference type="ARBA" id="ARBA00022729"/>
    </source>
</evidence>
<evidence type="ECO:0000259" key="9">
    <source>
        <dbReference type="Pfam" id="PF00768"/>
    </source>
</evidence>
<protein>
    <submittedName>
        <fullName evidence="10">D-alanyl-D-alanine carboxypeptidase</fullName>
        <ecNumber evidence="10">3.4.-.-</ecNumber>
    </submittedName>
</protein>
<comment type="caution">
    <text evidence="10">The sequence shown here is derived from an EMBL/GenBank/DDBJ whole genome shotgun (WGS) entry which is preliminary data.</text>
</comment>
<evidence type="ECO:0000313" key="10">
    <source>
        <dbReference type="EMBL" id="MEX5285466.1"/>
    </source>
</evidence>
<accession>A0ABV3X5K8</accession>
<proteinExistence type="inferred from homology"/>
<dbReference type="Proteomes" id="UP001559623">
    <property type="component" value="Unassembled WGS sequence"/>
</dbReference>
<organism evidence="10 11">
    <name type="scientific">Selenomonas sputigena</name>
    <dbReference type="NCBI Taxonomy" id="69823"/>
    <lineage>
        <taxon>Bacteria</taxon>
        <taxon>Bacillati</taxon>
        <taxon>Bacillota</taxon>
        <taxon>Negativicutes</taxon>
        <taxon>Selenomonadales</taxon>
        <taxon>Selenomonadaceae</taxon>
        <taxon>Selenomonas</taxon>
    </lineage>
</organism>
<feature type="domain" description="Peptidase S11 D-alanyl-D-alanine carboxypeptidase A N-terminal" evidence="9">
    <location>
        <begin position="141"/>
        <end position="362"/>
    </location>
</feature>
<evidence type="ECO:0000256" key="1">
    <source>
        <dbReference type="ARBA" id="ARBA00007164"/>
    </source>
</evidence>
<evidence type="ECO:0000256" key="6">
    <source>
        <dbReference type="ARBA" id="ARBA00023316"/>
    </source>
</evidence>
<keyword evidence="5" id="KW-0573">Peptidoglycan synthesis</keyword>
<keyword evidence="11" id="KW-1185">Reference proteome</keyword>
<keyword evidence="3 10" id="KW-0378">Hydrolase</keyword>
<dbReference type="SUPFAM" id="SSF56601">
    <property type="entry name" value="beta-lactamase/transpeptidase-like"/>
    <property type="match status" value="1"/>
</dbReference>
<dbReference type="InterPro" id="IPR001967">
    <property type="entry name" value="Peptidase_S11_N"/>
</dbReference>
<keyword evidence="10" id="KW-0645">Protease</keyword>
<evidence type="ECO:0000256" key="8">
    <source>
        <dbReference type="SAM" id="MobiDB-lite"/>
    </source>
</evidence>
<dbReference type="InterPro" id="IPR018044">
    <property type="entry name" value="Peptidase_S11"/>
</dbReference>
<dbReference type="InterPro" id="IPR012338">
    <property type="entry name" value="Beta-lactam/transpept-like"/>
</dbReference>
<dbReference type="PRINTS" id="PR00725">
    <property type="entry name" value="DADACBPTASE1"/>
</dbReference>
<evidence type="ECO:0000256" key="3">
    <source>
        <dbReference type="ARBA" id="ARBA00022801"/>
    </source>
</evidence>
<sequence length="390" mass="41490">MKGFRKFFGREDAAALQEQERRGAWRRNFSRGLLALAVSGSLLASPLTALASHGPVAVSHTAPAVHHAGVSEAAPARVHEAGVTHVSTTGRHGQAAPAPSQEEMPDALTGTSAAGIILPGEPLPLGVMTAGTKAPLPDSVRSITADAAILMNAKTGEVLYSKNGDKREYPASMTKMMTCILSVESGRPDLPVTITPMAADVESTRVRPGEQAKLTDLTQQMMLISDNGAARAIAEVLGGSQVRFARMMNEKARAIGALRTNFVNPNGMPSENHYSTAHDIALIAAYGLKNPEFRRIVGTKESMIHYMRPAGYKTYCENTNALLYYYPGCTGLKTGWTRAARGCLAASAERGGTELIAVVMHSNDENTRAAEAAALLDYGFSYFKDGSAKE</sequence>
<feature type="region of interest" description="Disordered" evidence="8">
    <location>
        <begin position="84"/>
        <end position="107"/>
    </location>
</feature>
<evidence type="ECO:0000256" key="4">
    <source>
        <dbReference type="ARBA" id="ARBA00022960"/>
    </source>
</evidence>
<keyword evidence="4" id="KW-0133">Cell shape</keyword>
<keyword evidence="2" id="KW-0732">Signal</keyword>
<evidence type="ECO:0000256" key="7">
    <source>
        <dbReference type="RuleBase" id="RU004016"/>
    </source>
</evidence>
<dbReference type="EC" id="3.4.-.-" evidence="10"/>
<dbReference type="Gene3D" id="3.40.710.10">
    <property type="entry name" value="DD-peptidase/beta-lactamase superfamily"/>
    <property type="match status" value="1"/>
</dbReference>
<dbReference type="PANTHER" id="PTHR21581:SF6">
    <property type="entry name" value="TRAFFICKING PROTEIN PARTICLE COMPLEX SUBUNIT 12"/>
    <property type="match status" value="1"/>
</dbReference>
<name>A0ABV3X5K8_9FIRM</name>
<dbReference type="GO" id="GO:0004180">
    <property type="term" value="F:carboxypeptidase activity"/>
    <property type="evidence" value="ECO:0007669"/>
    <property type="project" value="UniProtKB-KW"/>
</dbReference>
<dbReference type="RefSeq" id="WP_368847197.1">
    <property type="nucleotide sequence ID" value="NZ_CP194411.1"/>
</dbReference>
<dbReference type="EMBL" id="JARVLH010000004">
    <property type="protein sequence ID" value="MEX5285466.1"/>
    <property type="molecule type" value="Genomic_DNA"/>
</dbReference>
<dbReference type="Pfam" id="PF00768">
    <property type="entry name" value="Peptidase_S11"/>
    <property type="match status" value="1"/>
</dbReference>
<dbReference type="PANTHER" id="PTHR21581">
    <property type="entry name" value="D-ALANYL-D-ALANINE CARBOXYPEPTIDASE"/>
    <property type="match status" value="1"/>
</dbReference>
<keyword evidence="10" id="KW-0121">Carboxypeptidase</keyword>
<evidence type="ECO:0000313" key="11">
    <source>
        <dbReference type="Proteomes" id="UP001559623"/>
    </source>
</evidence>
<gene>
    <name evidence="10" type="ORF">QCO44_07430</name>
</gene>
<reference evidence="10 11" key="1">
    <citation type="submission" date="2023-04" db="EMBL/GenBank/DDBJ databases">
        <title>Genome Sequence of Selenomonas sputigena ATCC 33150.</title>
        <authorList>
            <person name="Miller D.P."/>
            <person name="Anvari S."/>
            <person name="Polson S.W."/>
            <person name="Macdonald M."/>
            <person name="Mcdowell J.V."/>
        </authorList>
    </citation>
    <scope>NUCLEOTIDE SEQUENCE [LARGE SCALE GENOMIC DNA]</scope>
    <source>
        <strain evidence="10 11">ATCC 33150</strain>
    </source>
</reference>
<keyword evidence="6" id="KW-0961">Cell wall biogenesis/degradation</keyword>
<evidence type="ECO:0000256" key="5">
    <source>
        <dbReference type="ARBA" id="ARBA00022984"/>
    </source>
</evidence>
<comment type="similarity">
    <text evidence="1 7">Belongs to the peptidase S11 family.</text>
</comment>